<keyword evidence="3" id="KW-1133">Transmembrane helix</keyword>
<dbReference type="Proteomes" id="UP000308652">
    <property type="component" value="Unassembled WGS sequence"/>
</dbReference>
<feature type="transmembrane region" description="Helical" evidence="3">
    <location>
        <begin position="83"/>
        <end position="105"/>
    </location>
</feature>
<sequence length="459" mass="49745">MSENSLDIQEVERKADIPLSNSGVIVKIESAKETDSNEAEELSFAEGGLQGWLTLLGAYINAFGVYQDFYVREYLTNYTPGDIGWIGGVQLFLNFSLGGITGRLFDKGYFRHLLVAGIVLHALAIFTLSLSHENSYYQVFLSQGLCLGFACGVIYVPSLSIASHYFQRRRSLAMGIVSAGSALGAVIHPIMLNKLFNGPVGFHNGVRISAGLNVALLIIALLIIRTRPPRKQADTGKNFPIIHFLRDVPYAVTVIAGLLTFCGLFFAVFYLQLFAVTRGVEENLAFYLLSIMNAASVIGRIVPNALVPYIGIFKLMGIFSVSLGVVMLCMAAVNDAAGAIVFAIFFGFCSGAAVSLAPPLLGALSKNINEIGARIGIFFLFASVLGLFSTPIAGALLTSDYHWLHAILFAGVRNVLDLYAESRLIWSEIQITMLAAGICYSLAGYLAYRQIRRAENGDS</sequence>
<name>A0A5C3LHL8_9AGAR</name>
<evidence type="ECO:0000256" key="1">
    <source>
        <dbReference type="ARBA" id="ARBA00004141"/>
    </source>
</evidence>
<comment type="subcellular location">
    <subcellularLocation>
        <location evidence="1">Membrane</location>
        <topology evidence="1">Multi-pass membrane protein</topology>
    </subcellularLocation>
</comment>
<feature type="transmembrane region" description="Helical" evidence="3">
    <location>
        <begin position="204"/>
        <end position="224"/>
    </location>
</feature>
<keyword evidence="3" id="KW-0812">Transmembrane</keyword>
<feature type="transmembrane region" description="Helical" evidence="3">
    <location>
        <begin position="284"/>
        <end position="303"/>
    </location>
</feature>
<feature type="transmembrane region" description="Helical" evidence="3">
    <location>
        <begin position="375"/>
        <end position="397"/>
    </location>
</feature>
<dbReference type="InterPro" id="IPR011701">
    <property type="entry name" value="MFS"/>
</dbReference>
<dbReference type="SUPFAM" id="SSF103473">
    <property type="entry name" value="MFS general substrate transporter"/>
    <property type="match status" value="1"/>
</dbReference>
<feature type="transmembrane region" description="Helical" evidence="3">
    <location>
        <begin position="136"/>
        <end position="159"/>
    </location>
</feature>
<dbReference type="PANTHER" id="PTHR11360">
    <property type="entry name" value="MONOCARBOXYLATE TRANSPORTER"/>
    <property type="match status" value="1"/>
</dbReference>
<dbReference type="PANTHER" id="PTHR11360:SF234">
    <property type="entry name" value="MFS-TYPE TRANSPORTER DBAD-RELATED"/>
    <property type="match status" value="1"/>
</dbReference>
<comment type="similarity">
    <text evidence="2">Belongs to the major facilitator superfamily. Monocarboxylate porter (TC 2.A.1.13) family.</text>
</comment>
<dbReference type="Gene3D" id="1.20.1250.20">
    <property type="entry name" value="MFS general substrate transporter like domains"/>
    <property type="match status" value="2"/>
</dbReference>
<evidence type="ECO:0000313" key="4">
    <source>
        <dbReference type="EMBL" id="TFK32270.1"/>
    </source>
</evidence>
<keyword evidence="5" id="KW-1185">Reference proteome</keyword>
<evidence type="ECO:0000256" key="2">
    <source>
        <dbReference type="ARBA" id="ARBA00006727"/>
    </source>
</evidence>
<accession>A0A5C3LHL8</accession>
<dbReference type="AlphaFoldDB" id="A0A5C3LHL8"/>
<keyword evidence="3" id="KW-0472">Membrane</keyword>
<evidence type="ECO:0000313" key="5">
    <source>
        <dbReference type="Proteomes" id="UP000308652"/>
    </source>
</evidence>
<gene>
    <name evidence="4" type="ORF">BDQ12DRAFT_617362</name>
</gene>
<organism evidence="4 5">
    <name type="scientific">Crucibulum laeve</name>
    <dbReference type="NCBI Taxonomy" id="68775"/>
    <lineage>
        <taxon>Eukaryota</taxon>
        <taxon>Fungi</taxon>
        <taxon>Dikarya</taxon>
        <taxon>Basidiomycota</taxon>
        <taxon>Agaricomycotina</taxon>
        <taxon>Agaricomycetes</taxon>
        <taxon>Agaricomycetidae</taxon>
        <taxon>Agaricales</taxon>
        <taxon>Agaricineae</taxon>
        <taxon>Nidulariaceae</taxon>
        <taxon>Crucibulum</taxon>
    </lineage>
</organism>
<reference evidence="4 5" key="1">
    <citation type="journal article" date="2019" name="Nat. Ecol. Evol.">
        <title>Megaphylogeny resolves global patterns of mushroom evolution.</title>
        <authorList>
            <person name="Varga T."/>
            <person name="Krizsan K."/>
            <person name="Foldi C."/>
            <person name="Dima B."/>
            <person name="Sanchez-Garcia M."/>
            <person name="Sanchez-Ramirez S."/>
            <person name="Szollosi G.J."/>
            <person name="Szarkandi J.G."/>
            <person name="Papp V."/>
            <person name="Albert L."/>
            <person name="Andreopoulos W."/>
            <person name="Angelini C."/>
            <person name="Antonin V."/>
            <person name="Barry K.W."/>
            <person name="Bougher N.L."/>
            <person name="Buchanan P."/>
            <person name="Buyck B."/>
            <person name="Bense V."/>
            <person name="Catcheside P."/>
            <person name="Chovatia M."/>
            <person name="Cooper J."/>
            <person name="Damon W."/>
            <person name="Desjardin D."/>
            <person name="Finy P."/>
            <person name="Geml J."/>
            <person name="Haridas S."/>
            <person name="Hughes K."/>
            <person name="Justo A."/>
            <person name="Karasinski D."/>
            <person name="Kautmanova I."/>
            <person name="Kiss B."/>
            <person name="Kocsube S."/>
            <person name="Kotiranta H."/>
            <person name="LaButti K.M."/>
            <person name="Lechner B.E."/>
            <person name="Liimatainen K."/>
            <person name="Lipzen A."/>
            <person name="Lukacs Z."/>
            <person name="Mihaltcheva S."/>
            <person name="Morgado L.N."/>
            <person name="Niskanen T."/>
            <person name="Noordeloos M.E."/>
            <person name="Ohm R.A."/>
            <person name="Ortiz-Santana B."/>
            <person name="Ovrebo C."/>
            <person name="Racz N."/>
            <person name="Riley R."/>
            <person name="Savchenko A."/>
            <person name="Shiryaev A."/>
            <person name="Soop K."/>
            <person name="Spirin V."/>
            <person name="Szebenyi C."/>
            <person name="Tomsovsky M."/>
            <person name="Tulloss R.E."/>
            <person name="Uehling J."/>
            <person name="Grigoriev I.V."/>
            <person name="Vagvolgyi C."/>
            <person name="Papp T."/>
            <person name="Martin F.M."/>
            <person name="Miettinen O."/>
            <person name="Hibbett D.S."/>
            <person name="Nagy L.G."/>
        </authorList>
    </citation>
    <scope>NUCLEOTIDE SEQUENCE [LARGE SCALE GENOMIC DNA]</scope>
    <source>
        <strain evidence="4 5">CBS 166.37</strain>
    </source>
</reference>
<evidence type="ECO:0000256" key="3">
    <source>
        <dbReference type="SAM" id="Phobius"/>
    </source>
</evidence>
<feature type="transmembrane region" description="Helical" evidence="3">
    <location>
        <begin position="429"/>
        <end position="448"/>
    </location>
</feature>
<feature type="transmembrane region" description="Helical" evidence="3">
    <location>
        <begin position="250"/>
        <end position="272"/>
    </location>
</feature>
<dbReference type="EMBL" id="ML213680">
    <property type="protein sequence ID" value="TFK32270.1"/>
    <property type="molecule type" value="Genomic_DNA"/>
</dbReference>
<feature type="transmembrane region" description="Helical" evidence="3">
    <location>
        <begin position="112"/>
        <end position="130"/>
    </location>
</feature>
<dbReference type="InterPro" id="IPR050327">
    <property type="entry name" value="Proton-linked_MCT"/>
</dbReference>
<dbReference type="GO" id="GO:0022857">
    <property type="term" value="F:transmembrane transporter activity"/>
    <property type="evidence" value="ECO:0007669"/>
    <property type="project" value="InterPro"/>
</dbReference>
<dbReference type="GO" id="GO:0016020">
    <property type="term" value="C:membrane"/>
    <property type="evidence" value="ECO:0007669"/>
    <property type="project" value="UniProtKB-SubCell"/>
</dbReference>
<feature type="transmembrane region" description="Helical" evidence="3">
    <location>
        <begin position="339"/>
        <end position="363"/>
    </location>
</feature>
<feature type="transmembrane region" description="Helical" evidence="3">
    <location>
        <begin position="171"/>
        <end position="192"/>
    </location>
</feature>
<protein>
    <submittedName>
        <fullName evidence="4">Monocarboxylate permease</fullName>
    </submittedName>
</protein>
<dbReference type="Pfam" id="PF07690">
    <property type="entry name" value="MFS_1"/>
    <property type="match status" value="1"/>
</dbReference>
<dbReference type="OrthoDB" id="6499973at2759"/>
<feature type="transmembrane region" description="Helical" evidence="3">
    <location>
        <begin position="315"/>
        <end position="333"/>
    </location>
</feature>
<dbReference type="InterPro" id="IPR036259">
    <property type="entry name" value="MFS_trans_sf"/>
</dbReference>
<dbReference type="STRING" id="68775.A0A5C3LHL8"/>
<proteinExistence type="inferred from homology"/>